<sequence length="119" mass="12993">MNLHSTVDGLEEIEVGTTKGGVGSSYATQTAAIGFWMQEARYGDLLQYNVEEELALLKLYRVSLVPFVIDAEALMRDKQAKQVKMFVEGGQDLMLNIDFGKYPHVTSSSIGLGGIVTCS</sequence>
<dbReference type="GO" id="GO:0044208">
    <property type="term" value="P:'de novo' AMP biosynthetic process"/>
    <property type="evidence" value="ECO:0007669"/>
    <property type="project" value="TreeGrafter"/>
</dbReference>
<evidence type="ECO:0000256" key="4">
    <source>
        <dbReference type="ARBA" id="ARBA00022755"/>
    </source>
</evidence>
<comment type="caution">
    <text evidence="6">The sequence shown here is derived from an EMBL/GenBank/DDBJ whole genome shotgun (WGS) entry which is preliminary data.</text>
</comment>
<dbReference type="Gene3D" id="1.10.300.10">
    <property type="entry name" value="Adenylosuccinate Synthetase, subunit A, domain 2"/>
    <property type="match status" value="1"/>
</dbReference>
<dbReference type="OrthoDB" id="10265645at2759"/>
<evidence type="ECO:0000313" key="6">
    <source>
        <dbReference type="EMBL" id="GFP55223.1"/>
    </source>
</evidence>
<dbReference type="GO" id="GO:0005737">
    <property type="term" value="C:cytoplasm"/>
    <property type="evidence" value="ECO:0007669"/>
    <property type="project" value="TreeGrafter"/>
</dbReference>
<proteinExistence type="predicted"/>
<dbReference type="GO" id="GO:0000166">
    <property type="term" value="F:nucleotide binding"/>
    <property type="evidence" value="ECO:0007669"/>
    <property type="project" value="UniProtKB-KW"/>
</dbReference>
<dbReference type="SUPFAM" id="SSF52540">
    <property type="entry name" value="P-loop containing nucleoside triphosphate hydrolases"/>
    <property type="match status" value="1"/>
</dbReference>
<dbReference type="InterPro" id="IPR042109">
    <property type="entry name" value="Adenylosuccinate_synth_dom1"/>
</dbReference>
<keyword evidence="3" id="KW-0547">Nucleotide-binding</keyword>
<evidence type="ECO:0000256" key="5">
    <source>
        <dbReference type="ARBA" id="ARBA00022842"/>
    </source>
</evidence>
<dbReference type="InterPro" id="IPR001114">
    <property type="entry name" value="Adenylosuccinate_synthetase"/>
</dbReference>
<keyword evidence="1" id="KW-0436">Ligase</keyword>
<evidence type="ECO:0000313" key="7">
    <source>
        <dbReference type="Proteomes" id="UP000517252"/>
    </source>
</evidence>
<dbReference type="GO" id="GO:0004019">
    <property type="term" value="F:adenylosuccinate synthase activity"/>
    <property type="evidence" value="ECO:0007669"/>
    <property type="project" value="InterPro"/>
</dbReference>
<organism evidence="6 7">
    <name type="scientific">Trichoderma asperellum</name>
    <name type="common">Filamentous fungus</name>
    <dbReference type="NCBI Taxonomy" id="101201"/>
    <lineage>
        <taxon>Eukaryota</taxon>
        <taxon>Fungi</taxon>
        <taxon>Dikarya</taxon>
        <taxon>Ascomycota</taxon>
        <taxon>Pezizomycotina</taxon>
        <taxon>Sordariomycetes</taxon>
        <taxon>Hypocreomycetidae</taxon>
        <taxon>Hypocreales</taxon>
        <taxon>Hypocreaceae</taxon>
        <taxon>Trichoderma</taxon>
    </lineage>
</organism>
<keyword evidence="5" id="KW-0460">Magnesium</keyword>
<dbReference type="Proteomes" id="UP000517252">
    <property type="component" value="Unassembled WGS sequence"/>
</dbReference>
<dbReference type="AlphaFoldDB" id="A0A6V8QXT9"/>
<dbReference type="EMBL" id="BLZH01000005">
    <property type="protein sequence ID" value="GFP55223.1"/>
    <property type="molecule type" value="Genomic_DNA"/>
</dbReference>
<gene>
    <name evidence="6" type="ORF">TASIC1_0005008100</name>
</gene>
<evidence type="ECO:0000256" key="1">
    <source>
        <dbReference type="ARBA" id="ARBA00022598"/>
    </source>
</evidence>
<dbReference type="GO" id="GO:0046040">
    <property type="term" value="P:IMP metabolic process"/>
    <property type="evidence" value="ECO:0007669"/>
    <property type="project" value="TreeGrafter"/>
</dbReference>
<dbReference type="Gene3D" id="3.40.440.10">
    <property type="entry name" value="Adenylosuccinate Synthetase, subunit A, domain 1"/>
    <property type="match status" value="1"/>
</dbReference>
<accession>A0A6V8QXT9</accession>
<keyword evidence="2" id="KW-0479">Metal-binding</keyword>
<dbReference type="GO" id="GO:0046872">
    <property type="term" value="F:metal ion binding"/>
    <property type="evidence" value="ECO:0007669"/>
    <property type="project" value="UniProtKB-KW"/>
</dbReference>
<dbReference type="InterPro" id="IPR042110">
    <property type="entry name" value="Adenylosuccinate_synth_dom2"/>
</dbReference>
<keyword evidence="4" id="KW-0658">Purine biosynthesis</keyword>
<protein>
    <submittedName>
        <fullName evidence="6">Adenylosuccinate synthetase</fullName>
    </submittedName>
</protein>
<dbReference type="Pfam" id="PF00709">
    <property type="entry name" value="Adenylsucc_synt"/>
    <property type="match status" value="1"/>
</dbReference>
<dbReference type="PANTHER" id="PTHR11846">
    <property type="entry name" value="ADENYLOSUCCINATE SYNTHETASE"/>
    <property type="match status" value="1"/>
</dbReference>
<name>A0A6V8QXT9_TRIAP</name>
<evidence type="ECO:0000256" key="3">
    <source>
        <dbReference type="ARBA" id="ARBA00022741"/>
    </source>
</evidence>
<dbReference type="PANTHER" id="PTHR11846:SF0">
    <property type="entry name" value="ADENYLOSUCCINATE SYNTHETASE"/>
    <property type="match status" value="1"/>
</dbReference>
<evidence type="ECO:0000256" key="2">
    <source>
        <dbReference type="ARBA" id="ARBA00022723"/>
    </source>
</evidence>
<reference evidence="6 7" key="1">
    <citation type="submission" date="2020-07" db="EMBL/GenBank/DDBJ databases">
        <title>Trichoderma asperellum IC-1 whole genome shotgun sequence.</title>
        <authorList>
            <person name="Kanamasa S."/>
            <person name="Takahashi H."/>
        </authorList>
    </citation>
    <scope>NUCLEOTIDE SEQUENCE [LARGE SCALE GENOMIC DNA]</scope>
    <source>
        <strain evidence="6 7">IC-1</strain>
    </source>
</reference>
<dbReference type="InterPro" id="IPR027417">
    <property type="entry name" value="P-loop_NTPase"/>
</dbReference>